<name>A0A9X7FXW6_BACTU</name>
<evidence type="ECO:0000313" key="2">
    <source>
        <dbReference type="Proteomes" id="UP000226106"/>
    </source>
</evidence>
<dbReference type="RefSeq" id="WP_098640100.1">
    <property type="nucleotide sequence ID" value="NZ_NVCO01000007.1"/>
</dbReference>
<evidence type="ECO:0000313" key="1">
    <source>
        <dbReference type="EMBL" id="PFT50770.1"/>
    </source>
</evidence>
<dbReference type="Proteomes" id="UP000226106">
    <property type="component" value="Unassembled WGS sequence"/>
</dbReference>
<sequence length="166" mass="20211">MFKMLESRYDKTDGFWKYHDENGGFQIRHVTKKQFEEEKSALHKLCKPLSEEYIRHFGLTEYHICTDRDKIVSLIKELQKRGYVFSMNDEERQTIILERTAYSHAMRCRYYHQLKVKYAKPWGQYQFLWESSFYFPKNRRVKFGSKYLPLRRYTESPFGLGSTCKL</sequence>
<accession>A0A9X7FXW6</accession>
<proteinExistence type="predicted"/>
<dbReference type="EMBL" id="NVCO01000007">
    <property type="protein sequence ID" value="PFT50770.1"/>
    <property type="molecule type" value="Genomic_DNA"/>
</dbReference>
<dbReference type="AlphaFoldDB" id="A0A9X7FXW6"/>
<protein>
    <submittedName>
        <fullName evidence="1">Uncharacterized protein</fullName>
    </submittedName>
</protein>
<comment type="caution">
    <text evidence="1">The sequence shown here is derived from an EMBL/GenBank/DDBJ whole genome shotgun (WGS) entry which is preliminary data.</text>
</comment>
<organism evidence="1 2">
    <name type="scientific">Bacillus thuringiensis</name>
    <dbReference type="NCBI Taxonomy" id="1428"/>
    <lineage>
        <taxon>Bacteria</taxon>
        <taxon>Bacillati</taxon>
        <taxon>Bacillota</taxon>
        <taxon>Bacilli</taxon>
        <taxon>Bacillales</taxon>
        <taxon>Bacillaceae</taxon>
        <taxon>Bacillus</taxon>
        <taxon>Bacillus cereus group</taxon>
    </lineage>
</organism>
<gene>
    <name evidence="1" type="ORF">COK72_01845</name>
</gene>
<reference evidence="1 2" key="1">
    <citation type="submission" date="2017-09" db="EMBL/GenBank/DDBJ databases">
        <title>Large-scale bioinformatics analysis of Bacillus genomes uncovers conserved roles of natural products in bacterial physiology.</title>
        <authorList>
            <consortium name="Agbiome Team Llc"/>
            <person name="Bleich R.M."/>
            <person name="Grubbs K.J."/>
            <person name="Santa Maria K.C."/>
            <person name="Allen S.E."/>
            <person name="Farag S."/>
            <person name="Shank E.A."/>
            <person name="Bowers A."/>
        </authorList>
    </citation>
    <scope>NUCLEOTIDE SEQUENCE [LARGE SCALE GENOMIC DNA]</scope>
    <source>
        <strain evidence="1 2">AFS065400</strain>
    </source>
</reference>